<dbReference type="Bgee" id="FBgn0033706">
    <property type="expression patterns" value="Expressed in early-mid elongation-stage spermatid (Drosophila) in testis and 20 other cell types or tissues"/>
</dbReference>
<dbReference type="SMR" id="A1Z8V7"/>
<reference evidence="6 9" key="1">
    <citation type="journal article" date="2000" name="Science">
        <title>The genome sequence of Drosophila melanogaster.</title>
        <authorList>
            <person name="Adams M.D."/>
            <person name="Celniker S.E."/>
            <person name="Holt R.A."/>
            <person name="Evans C.A."/>
            <person name="Gocayne J.D."/>
            <person name="Amanatides P.G."/>
            <person name="Scherer S.E."/>
            <person name="Li P.W."/>
            <person name="Hoskins R.A."/>
            <person name="Galle R.F."/>
            <person name="George R.A."/>
            <person name="Lewis S.E."/>
            <person name="Richards S."/>
            <person name="Ashburner M."/>
            <person name="Henderson S.N."/>
            <person name="Sutton G.G."/>
            <person name="Wortman J.R."/>
            <person name="Yandell M.D."/>
            <person name="Zhang Q."/>
            <person name="Chen L.X."/>
            <person name="Brandon R.C."/>
            <person name="Rogers Y.H."/>
            <person name="Blazej R.G."/>
            <person name="Champe M."/>
            <person name="Pfeiffer B.D."/>
            <person name="Wan K.H."/>
            <person name="Doyle C."/>
            <person name="Baxter E.G."/>
            <person name="Helt G."/>
            <person name="Nelson C.R."/>
            <person name="Gabor G.L."/>
            <person name="Abril J.F."/>
            <person name="Agbayani A."/>
            <person name="An H.J."/>
            <person name="Andrews-Pfannkoch C."/>
            <person name="Baldwin D."/>
            <person name="Ballew R.M."/>
            <person name="Basu A."/>
            <person name="Baxendale J."/>
            <person name="Bayraktaroglu L."/>
            <person name="Beasley E.M."/>
            <person name="Beeson K.Y."/>
            <person name="Benos P.V."/>
            <person name="Berman B.P."/>
            <person name="Bhandari D."/>
            <person name="Bolshakov S."/>
            <person name="Borkova D."/>
            <person name="Botchan M.R."/>
            <person name="Bouck J."/>
            <person name="Brokstein P."/>
            <person name="Brottier P."/>
            <person name="Burtis K.C."/>
            <person name="Busam D.A."/>
            <person name="Butler H."/>
            <person name="Cadieu E."/>
            <person name="Center A."/>
            <person name="Chandra I."/>
            <person name="Cherry J.M."/>
            <person name="Cawley S."/>
            <person name="Dahlke C."/>
            <person name="Davenport L.B."/>
            <person name="Davies P."/>
            <person name="de Pablos B."/>
            <person name="Delcher A."/>
            <person name="Deng Z."/>
            <person name="Mays A.D."/>
            <person name="Dew I."/>
            <person name="Dietz S.M."/>
            <person name="Dodson K."/>
            <person name="Doup L.E."/>
            <person name="Downes M."/>
            <person name="Dugan-Rocha S."/>
            <person name="Dunkov B.C."/>
            <person name="Dunn P."/>
            <person name="Durbin K.J."/>
            <person name="Evangelista C.C."/>
            <person name="Ferraz C."/>
            <person name="Ferriera S."/>
            <person name="Fleischmann W."/>
            <person name="Fosler C."/>
            <person name="Gabrielian A.E."/>
            <person name="Garg N.S."/>
            <person name="Gelbart W.M."/>
            <person name="Glasser K."/>
            <person name="Glodek A."/>
            <person name="Gong F."/>
            <person name="Gorrell J.H."/>
            <person name="Gu Z."/>
            <person name="Guan P."/>
            <person name="Harris M."/>
            <person name="Harris N.L."/>
            <person name="Harvey D."/>
            <person name="Heiman T.J."/>
            <person name="Hernandez J.R."/>
            <person name="Houck J."/>
            <person name="Hostin D."/>
            <person name="Houston K.A."/>
            <person name="Howland T.J."/>
            <person name="Wei M.H."/>
            <person name="Ibegwam C."/>
            <person name="Jalali M."/>
            <person name="Kalush F."/>
            <person name="Karpen G.H."/>
            <person name="Ke Z."/>
            <person name="Kennison J.A."/>
            <person name="Ketchum K.A."/>
            <person name="Kimmel B.E."/>
            <person name="Kodira C.D."/>
            <person name="Kraft C."/>
            <person name="Kravitz S."/>
            <person name="Kulp D."/>
            <person name="Lai Z."/>
            <person name="Lasko P."/>
            <person name="Lei Y."/>
            <person name="Levitsky A.A."/>
            <person name="Li J."/>
            <person name="Li Z."/>
            <person name="Liang Y."/>
            <person name="Lin X."/>
            <person name="Liu X."/>
            <person name="Mattei B."/>
            <person name="McIntosh T.C."/>
            <person name="McLeod M.P."/>
            <person name="McPherson D."/>
            <person name="Merkulov G."/>
            <person name="Milshina N.V."/>
            <person name="Mobarry C."/>
            <person name="Morris J."/>
            <person name="Moshrefi A."/>
            <person name="Mount S.M."/>
            <person name="Moy M."/>
            <person name="Murphy B."/>
            <person name="Murphy L."/>
            <person name="Muzny D.M."/>
            <person name="Nelson D.L."/>
            <person name="Nelson D.R."/>
            <person name="Nelson K.A."/>
            <person name="Nixon K."/>
            <person name="Nusskern D.R."/>
            <person name="Pacleb J.M."/>
            <person name="Palazzolo M."/>
            <person name="Pittman G.S."/>
            <person name="Pan S."/>
            <person name="Pollard J."/>
            <person name="Puri V."/>
            <person name="Reese M.G."/>
            <person name="Reinert K."/>
            <person name="Remington K."/>
            <person name="Saunders R.D."/>
            <person name="Scheeler F."/>
            <person name="Shen H."/>
            <person name="Shue B.C."/>
            <person name="Siden-Kiamos I."/>
            <person name="Simpson M."/>
            <person name="Skupski M.P."/>
            <person name="Smith T."/>
            <person name="Spier E."/>
            <person name="Spradling A.C."/>
            <person name="Stapleton M."/>
            <person name="Strong R."/>
            <person name="Sun E."/>
            <person name="Svirskas R."/>
            <person name="Tector C."/>
            <person name="Turner R."/>
            <person name="Venter E."/>
            <person name="Wang A.H."/>
            <person name="Wang X."/>
            <person name="Wang Z.Y."/>
            <person name="Wassarman D.A."/>
            <person name="Weinstock G.M."/>
            <person name="Weissenbach J."/>
            <person name="Williams S.M."/>
            <person name="WoodageT"/>
            <person name="Worley K.C."/>
            <person name="Wu D."/>
            <person name="Yang S."/>
            <person name="Yao Q.A."/>
            <person name="Ye J."/>
            <person name="Yeh R.F."/>
            <person name="Zaveri J.S."/>
            <person name="Zhan M."/>
            <person name="Zhang G."/>
            <person name="Zhao Q."/>
            <person name="Zheng L."/>
            <person name="Zheng X.H."/>
            <person name="Zhong F.N."/>
            <person name="Zhong W."/>
            <person name="Zhou X."/>
            <person name="Zhu S."/>
            <person name="Zhu X."/>
            <person name="Smith H.O."/>
            <person name="Gibbs R.A."/>
            <person name="Myers E.W."/>
            <person name="Rubin G.M."/>
            <person name="Venter J.C."/>
        </authorList>
    </citation>
    <scope>NUCLEOTIDE SEQUENCE [LARGE SCALE GENOMIC DNA]</scope>
    <source>
        <strain evidence="9">Berkeley</strain>
    </source>
</reference>
<keyword evidence="2" id="KW-0813">Transport</keyword>
<dbReference type="ExpressionAtlas" id="A1Z8V7">
    <property type="expression patterns" value="baseline and differential"/>
</dbReference>
<dbReference type="OrthoDB" id="7676488at2759"/>
<reference evidence="6 9" key="5">
    <citation type="journal article" date="2002" name="Genome Biol.">
        <title>Heterochromatic sequences in a Drosophila whole-genome shotgun assembly.</title>
        <authorList>
            <person name="Hoskins R.A."/>
            <person name="Smith C.D."/>
            <person name="Carlson J.W."/>
            <person name="Carvalho A.B."/>
            <person name="Halpern A."/>
            <person name="Kaminker J.S."/>
            <person name="Kennedy C."/>
            <person name="Mungall C.J."/>
            <person name="Sullivan B.A."/>
            <person name="Sutton G.G."/>
            <person name="Yasuhara J.C."/>
            <person name="Wakimoto B.T."/>
            <person name="Myers E.W."/>
            <person name="Celniker S.E."/>
            <person name="Rubin G.M."/>
            <person name="Karpen G.H."/>
        </authorList>
    </citation>
    <scope>NUCLEOTIDE SEQUENCE [LARGE SCALE GENOMIC DNA]</scope>
    <source>
        <strain evidence="9">Berkeley</strain>
    </source>
</reference>
<dbReference type="CTD" id="36328"/>
<dbReference type="GO" id="GO:1902600">
    <property type="term" value="P:proton transmembrane transport"/>
    <property type="evidence" value="ECO:0000305"/>
    <property type="project" value="FlyBase"/>
</dbReference>
<reference evidence="6 9" key="9">
    <citation type="journal article" date="2007" name="Science">
        <title>Sequence finishing and mapping of Drosophila melanogaster heterochromatin.</title>
        <authorList>
            <person name="Hoskins R.A."/>
            <person name="Carlson J.W."/>
            <person name="Kennedy C."/>
            <person name="Acevedo D."/>
            <person name="Evans-Holm M."/>
            <person name="Frise E."/>
            <person name="Wan K.H."/>
            <person name="Park S."/>
            <person name="Mendez-Lago M."/>
            <person name="Rossi F."/>
            <person name="Villasante A."/>
            <person name="Dimitri P."/>
            <person name="Karpen G.H."/>
            <person name="Celniker S.E."/>
        </authorList>
    </citation>
    <scope>NUCLEOTIDE SEQUENCE [LARGE SCALE GENOMIC DNA]</scope>
    <source>
        <strain evidence="9">Berkeley</strain>
    </source>
</reference>
<evidence type="ECO:0000256" key="1">
    <source>
        <dbReference type="ARBA" id="ARBA00005850"/>
    </source>
</evidence>
<dbReference type="OMA" id="DFKPQMV"/>
<reference evidence="6" key="12">
    <citation type="journal article" date="2015" name="G3 (Bethesda)">
        <title>Gene Model Annotations for Drosophila melanogaster: The Rule-Benders.</title>
        <authorList>
            <consortium name="FlyBase Consortium"/>
            <person name="Crosby M.A."/>
            <person name="Gramates L.S."/>
            <person name="Dos Santos G."/>
            <person name="Matthews B.B."/>
            <person name="St Pierre S.E."/>
            <person name="Zhou P."/>
            <person name="Schroeder A.J."/>
            <person name="Falls K."/>
            <person name="Emmert D.B."/>
            <person name="Russo S.M."/>
            <person name="Gelbart W.M."/>
            <person name="null"/>
        </authorList>
    </citation>
    <scope>NUCLEOTIDE SEQUENCE</scope>
</reference>
<dbReference type="Proteomes" id="UP000000803">
    <property type="component" value="Chromosome 2R"/>
</dbReference>
<dbReference type="EMBL" id="BT132958">
    <property type="protein sequence ID" value="AEW43898.1"/>
    <property type="molecule type" value="mRNA"/>
</dbReference>
<dbReference type="FunCoup" id="A1Z8V7">
    <property type="interactions" value="277"/>
</dbReference>
<reference evidence="7" key="10">
    <citation type="submission" date="2011-12" db="EMBL/GenBank/DDBJ databases">
        <authorList>
            <person name="Carlson J."/>
            <person name="Booth B."/>
            <person name="Frise E."/>
            <person name="Park S."/>
            <person name="Wan K."/>
            <person name="Yu C."/>
            <person name="Celniker S."/>
        </authorList>
    </citation>
    <scope>NUCLEOTIDE SEQUENCE</scope>
</reference>
<reference evidence="6 9" key="2">
    <citation type="journal article" date="2002" name="Genome Biol.">
        <title>Finishing a whole-genome shotgun: release 3 of the Drosophila melanogaster euchromatic genome sequence.</title>
        <authorList>
            <person name="Celniker S.E."/>
            <person name="Wheeler D.A."/>
            <person name="Kronmiller B."/>
            <person name="Carlson J.W."/>
            <person name="Halpern A."/>
            <person name="Patel S."/>
            <person name="Adams M."/>
            <person name="Champe M."/>
            <person name="Dugan S.P."/>
            <person name="Frise E."/>
            <person name="Hodgson A."/>
            <person name="George R.A."/>
            <person name="Hoskins R.A."/>
            <person name="Laverty T."/>
            <person name="Muzny D.M."/>
            <person name="Nelson C.R."/>
            <person name="Pacleb J.M."/>
            <person name="Park S."/>
            <person name="Pfeiffer B.D."/>
            <person name="Richards S."/>
            <person name="Sodergren E.J."/>
            <person name="Svirskas R."/>
            <person name="Tabor P.E."/>
            <person name="Wan K."/>
            <person name="Stapleton M."/>
            <person name="Sutton G.G."/>
            <person name="Venter C."/>
            <person name="Weinstock G."/>
            <person name="Scherer S.E."/>
            <person name="Myers E.W."/>
            <person name="Gibbs R.A."/>
            <person name="Rubin G.M."/>
        </authorList>
    </citation>
    <scope>NUCLEOTIDE SEQUENCE [LARGE SCALE GENOMIC DNA]</scope>
    <source>
        <strain evidence="9">Berkeley</strain>
    </source>
</reference>
<evidence type="ECO:0000256" key="5">
    <source>
        <dbReference type="SAM" id="MobiDB-lite"/>
    </source>
</evidence>
<dbReference type="BioGRID-ORCS" id="36328">
    <property type="hits" value="0 hits in 1 CRISPR screen"/>
</dbReference>
<dbReference type="EMBL" id="AE013599">
    <property type="protein sequence ID" value="AAF58545.1"/>
    <property type="molecule type" value="Genomic_DNA"/>
</dbReference>
<keyword evidence="3" id="KW-0406">Ion transport</keyword>
<dbReference type="RefSeq" id="NP_610753.1">
    <property type="nucleotide sequence ID" value="NM_136909.3"/>
</dbReference>
<reference evidence="6" key="13">
    <citation type="journal article" date="2015" name="Genome Res.">
        <title>The Release 6 reference sequence of the Drosophila melanogaster genome.</title>
        <authorList>
            <person name="Hoskins R.A."/>
            <person name="Carlson J.W."/>
            <person name="Wan K.H."/>
            <person name="Park S."/>
            <person name="Mendez I."/>
            <person name="Galle S.E."/>
            <person name="Booth B.W."/>
            <person name="Pfeiffer B.D."/>
            <person name="George R.A."/>
            <person name="Svirskas R."/>
            <person name="Krzywinski M."/>
            <person name="Schein J."/>
            <person name="Accardo M.C."/>
            <person name="Damia E."/>
            <person name="Messina G."/>
            <person name="Mendez-Lago M."/>
            <person name="de Pablos B."/>
            <person name="Demakova O.V."/>
            <person name="Andreyeva E.N."/>
            <person name="Boldyreva L.V."/>
            <person name="Marra M."/>
            <person name="Carvalho A.B."/>
            <person name="Dimitri P."/>
            <person name="Villasante A."/>
            <person name="Zhimulev I.F."/>
            <person name="Rubin G.M."/>
            <person name="Karpen G.H."/>
            <person name="Celniker S.E."/>
        </authorList>
    </citation>
    <scope>NUCLEOTIDE SEQUENCE</scope>
</reference>
<comment type="function">
    <text evidence="4">Subunit of the V1 complex of vacuolar(H+)-ATPase (V-ATPase), a multisubunit enzyme composed of a peripheral complex (V1) that hydrolyzes ATP and a membrane integral complex (V0) that translocates protons. V-ATPase is responsible for acidifying and maintaining the pH of intracellular compartments and in some cell types, is targeted to the plasma membrane, where it is responsible for acidifying the extracellular environment.</text>
</comment>
<dbReference type="GeneID" id="36328"/>
<dbReference type="eggNOG" id="KOG1647">
    <property type="taxonomic scope" value="Eukaryota"/>
</dbReference>
<dbReference type="Gene3D" id="1.10.287.3240">
    <property type="match status" value="1"/>
</dbReference>
<dbReference type="Pfam" id="PF01813">
    <property type="entry name" value="ATP-synt_D"/>
    <property type="match status" value="1"/>
</dbReference>
<reference evidence="6" key="14">
    <citation type="submission" date="2020-04" db="EMBL/GenBank/DDBJ databases">
        <authorList>
            <consortium name="FlyBase"/>
        </authorList>
    </citation>
    <scope>NUCLEOTIDE SEQUENCE</scope>
</reference>
<evidence type="ECO:0000256" key="3">
    <source>
        <dbReference type="ARBA" id="ARBA00023065"/>
    </source>
</evidence>
<dbReference type="STRING" id="7227.FBpp0087108"/>
<accession>A1Z8V7</accession>
<organism evidence="6 9">
    <name type="scientific">Drosophila melanogaster</name>
    <name type="common">Fruit fly</name>
    <dbReference type="NCBI Taxonomy" id="7227"/>
    <lineage>
        <taxon>Eukaryota</taxon>
        <taxon>Metazoa</taxon>
        <taxon>Ecdysozoa</taxon>
        <taxon>Arthropoda</taxon>
        <taxon>Hexapoda</taxon>
        <taxon>Insecta</taxon>
        <taxon>Pterygota</taxon>
        <taxon>Neoptera</taxon>
        <taxon>Endopterygota</taxon>
        <taxon>Diptera</taxon>
        <taxon>Brachycera</taxon>
        <taxon>Muscomorpha</taxon>
        <taxon>Ephydroidea</taxon>
        <taxon>Drosophilidae</taxon>
        <taxon>Drosophila</taxon>
        <taxon>Sophophora</taxon>
    </lineage>
</organism>
<dbReference type="AGR" id="FB:FBgn0033706"/>
<reference evidence="6 9" key="4">
    <citation type="journal article" date="2002" name="Genome Biol.">
        <title>The transposable elements of the Drosophila melanogaster euchromatin: a genomics perspective.</title>
        <authorList>
            <person name="Kaminker J.S."/>
            <person name="Bergman C.M."/>
            <person name="Kronmiller B."/>
            <person name="Carlson J."/>
            <person name="Svirskas R."/>
            <person name="Patel S."/>
            <person name="Frise E."/>
            <person name="Wheeler D.A."/>
            <person name="Lewis S.E."/>
            <person name="Rubin G.M."/>
            <person name="Ashburner M."/>
            <person name="Celniker S.E."/>
        </authorList>
    </citation>
    <scope>NUCLEOTIDE SEQUENCE [LARGE SCALE GENOMIC DNA]</scope>
    <source>
        <strain evidence="9">Berkeley</strain>
    </source>
</reference>
<dbReference type="PANTHER" id="PTHR11671">
    <property type="entry name" value="V-TYPE ATP SYNTHASE SUBUNIT D"/>
    <property type="match status" value="1"/>
</dbReference>
<dbReference type="FlyBase" id="FBgn0033706">
    <property type="gene designation" value="Vha36-2"/>
</dbReference>
<name>A1Z8V7_DROME</name>
<proteinExistence type="evidence at transcript level"/>
<comment type="similarity">
    <text evidence="1">Belongs to the V-ATPase D subunit family.</text>
</comment>
<reference evidence="6" key="11">
    <citation type="journal article" date="2015" name="G3 (Bethesda)">
        <title>Gene Model Annotations for Drosophila melanogaster: Impact of High-Throughput Data.</title>
        <authorList>
            <consortium name="FlyBase Consortium"/>
            <person name="Matthews B.B."/>
            <person name="Dos Santos G."/>
            <person name="Crosby M.A."/>
            <person name="Emmert D.B."/>
            <person name="St Pierre S.E."/>
            <person name="Gramates L.S."/>
            <person name="Zhou P."/>
            <person name="Schroeder A.J."/>
            <person name="Falls K."/>
            <person name="Strelets V."/>
            <person name="Russo S.M."/>
            <person name="Gelbart W.M."/>
            <person name="null"/>
        </authorList>
    </citation>
    <scope>NUCLEOTIDE SEQUENCE</scope>
</reference>
<dbReference type="InParanoid" id="A1Z8V7"/>
<dbReference type="DNASU" id="36328"/>
<dbReference type="FunFam" id="1.10.287.3240:FF:000017">
    <property type="entry name" value="GM21350"/>
    <property type="match status" value="1"/>
</dbReference>
<dbReference type="KEGG" id="dme:Dmel_CG13167"/>
<dbReference type="IntAct" id="A1Z8V7">
    <property type="interactions" value="7"/>
</dbReference>
<reference evidence="6" key="7">
    <citation type="submission" date="2006-08" db="EMBL/GenBank/DDBJ databases">
        <authorList>
            <person name="Celniker S."/>
            <person name="Carlson J."/>
            <person name="Wan K."/>
            <person name="Frise E."/>
            <person name="Hoskins R."/>
            <person name="Park S."/>
            <person name="Svirskas R."/>
            <person name="Rubin G."/>
        </authorList>
    </citation>
    <scope>NUCLEOTIDE SEQUENCE</scope>
</reference>
<reference evidence="6" key="15">
    <citation type="submission" date="2020-05" db="EMBL/GenBank/DDBJ databases">
        <title>Drosophila melanogaster release 4 sequence.</title>
        <authorList>
            <consortium name="Berkeley Drosophila Genome Project"/>
            <person name="Celniker S."/>
            <person name="Carlson J."/>
            <person name="Wan K."/>
            <person name="Pfeiffer B."/>
            <person name="Frise E."/>
            <person name="George R."/>
            <person name="Hoskins R."/>
            <person name="Stapleton M."/>
            <person name="Pacleb J."/>
            <person name="Park S."/>
            <person name="Svirskas R."/>
            <person name="Smith E."/>
            <person name="Yu C."/>
            <person name="Rubin G."/>
        </authorList>
    </citation>
    <scope>NUCLEOTIDE SEQUENCE</scope>
</reference>
<keyword evidence="9" id="KW-1185">Reference proteome</keyword>
<reference evidence="6 9" key="6">
    <citation type="journal article" date="2005" name="PLoS Comput. Biol.">
        <title>Combined evidence annotation of transposable elements in genome sequences.</title>
        <authorList>
            <person name="Quesneville H."/>
            <person name="Bergman C.M."/>
            <person name="Andrieu O."/>
            <person name="Autard D."/>
            <person name="Nouaud D."/>
            <person name="Ashburner M."/>
            <person name="Anxolabehere D."/>
        </authorList>
    </citation>
    <scope>NUCLEOTIDE SEQUENCE [LARGE SCALE GENOMIC DNA]</scope>
    <source>
        <strain evidence="9">Berkeley</strain>
    </source>
</reference>
<dbReference type="InterPro" id="IPR002699">
    <property type="entry name" value="V_ATPase_D"/>
</dbReference>
<sequence length="373" mass="42708">MAKRDILPIFPSRANSVIMKQRVLAARRGVGLLKRKRDAIDMKLRELRRIRFDQDMHGDEAMRNAIFSMAKANLLGADFKPQMVSRSHVATVSLRRTEIKIVGVKLNTLELETKGVGAFPLAGLSCGGMQVSRIRDSYTKALKALVEFASLEYQVRMLEAASLQTNMRVNALEHVVIPILQNTYNYICGELEEFEREDFYRLKRSQAKQLEAKMAFTELIKTKNMTDEELETYIKRNINQTRPPAADTPFDQEQFEEREVKRRMREARLSLKQRREQERKEAIKRGEPPPPTSFITTHGASLSFAGRQRDPRASSGDLYSTKRMLLSSGPERKSASNVTERKSDTPPRNSQETQRRSSQMSKDVVNEDPPEES</sequence>
<feature type="compositionally biased region" description="Basic and acidic residues" evidence="5">
    <location>
        <begin position="330"/>
        <end position="345"/>
    </location>
</feature>
<evidence type="ECO:0000256" key="2">
    <source>
        <dbReference type="ARBA" id="ARBA00022448"/>
    </source>
</evidence>
<dbReference type="PaxDb" id="7227-FBpp0087108"/>
<reference evidence="6 9" key="8">
    <citation type="journal article" date="2007" name="Science">
        <title>The Release 5.1 annotation of Drosophila melanogaster heterochromatin.</title>
        <authorList>
            <person name="Smith C.D."/>
            <person name="Shu S."/>
            <person name="Mungall C.J."/>
            <person name="Karpen G.H."/>
        </authorList>
    </citation>
    <scope>NUCLEOTIDE SEQUENCE [LARGE SCALE GENOMIC DNA]</scope>
    <source>
        <strain evidence="9">Berkeley</strain>
    </source>
</reference>
<evidence type="ECO:0000256" key="4">
    <source>
        <dbReference type="ARBA" id="ARBA00045737"/>
    </source>
</evidence>
<reference evidence="6 9" key="3">
    <citation type="journal article" date="2002" name="Genome Biol.">
        <title>Annotation of the Drosophila melanogaster euchromatic genome: a systematic review.</title>
        <authorList>
            <person name="Misra S."/>
            <person name="Crosby M.A."/>
            <person name="Mungall C.J."/>
            <person name="Matthews B.B."/>
            <person name="Campbell K.S."/>
            <person name="Hradecky P."/>
            <person name="Huang Y."/>
            <person name="Kaminker J.S."/>
            <person name="Millburn G.H."/>
            <person name="Prochnik S.E."/>
            <person name="Smith C.D."/>
            <person name="Tupy J.L."/>
            <person name="Whitfied E.J."/>
            <person name="Bayraktaroglu L."/>
            <person name="Berman B.P."/>
            <person name="Bettencourt B.R."/>
            <person name="Celniker S.E."/>
            <person name="de Grey A.D."/>
            <person name="Drysdale R.A."/>
            <person name="Harris N.L."/>
            <person name="Richter J."/>
            <person name="Russo S."/>
            <person name="Schroeder A.J."/>
            <person name="Shu S.Q."/>
            <person name="Stapleton M."/>
            <person name="Yamada C."/>
            <person name="Ashburner M."/>
            <person name="Gelbart W.M."/>
            <person name="Rubin G.M."/>
            <person name="Lewis S.E."/>
        </authorList>
    </citation>
    <scope>GENOME REANNOTATION</scope>
    <source>
        <strain evidence="9">Berkeley</strain>
    </source>
</reference>
<feature type="compositionally biased region" description="Polar residues" evidence="5">
    <location>
        <begin position="346"/>
        <end position="361"/>
    </location>
</feature>
<dbReference type="VEuPathDB" id="VectorBase:FBgn0033706"/>
<dbReference type="AlphaFoldDB" id="A1Z8V7"/>
<feature type="region of interest" description="Disordered" evidence="5">
    <location>
        <begin position="239"/>
        <end position="373"/>
    </location>
</feature>
<evidence type="ECO:0000313" key="7">
    <source>
        <dbReference type="EMBL" id="AEW43898.1"/>
    </source>
</evidence>
<dbReference type="GO" id="GO:0033176">
    <property type="term" value="C:proton-transporting V-type ATPase complex"/>
    <property type="evidence" value="ECO:0000250"/>
    <property type="project" value="FlyBase"/>
</dbReference>
<gene>
    <name evidence="6 8" type="primary">Vha36-2</name>
    <name evidence="6" type="synonym">Dmel\CG13167</name>
    <name evidence="6" type="synonym">vha36-2</name>
    <name evidence="7" type="synonym">Vha36-2-RA</name>
    <name evidence="6 8" type="ORF">CG13167</name>
    <name evidence="6" type="ORF">Dmel_CG13167</name>
</gene>
<evidence type="ECO:0000313" key="8">
    <source>
        <dbReference type="FlyBase" id="FBgn0033706"/>
    </source>
</evidence>
<dbReference type="NCBIfam" id="TIGR00309">
    <property type="entry name" value="V_ATPase_subD"/>
    <property type="match status" value="1"/>
</dbReference>
<dbReference type="GO" id="GO:0046961">
    <property type="term" value="F:proton-transporting ATPase activity, rotational mechanism"/>
    <property type="evidence" value="ECO:0007669"/>
    <property type="project" value="InterPro"/>
</dbReference>
<dbReference type="HOGENOM" id="CLU_774506_0_0_1"/>
<protein>
    <submittedName>
        <fullName evidence="7">FI16532p1</fullName>
    </submittedName>
    <submittedName>
        <fullName evidence="6">Vacuolar H[+] ATPase 36kD subunit 2</fullName>
    </submittedName>
</protein>
<evidence type="ECO:0000313" key="6">
    <source>
        <dbReference type="EMBL" id="AAF58545.1"/>
    </source>
</evidence>
<evidence type="ECO:0000313" key="9">
    <source>
        <dbReference type="Proteomes" id="UP000000803"/>
    </source>
</evidence>
<dbReference type="UCSC" id="CG13167-RA">
    <property type="organism name" value="d. melanogaster"/>
</dbReference>
<feature type="compositionally biased region" description="Basic and acidic residues" evidence="5">
    <location>
        <begin position="255"/>
        <end position="287"/>
    </location>
</feature>